<comment type="caution">
    <text evidence="1">The sequence shown here is derived from an EMBL/GenBank/DDBJ whole genome shotgun (WGS) entry which is preliminary data.</text>
</comment>
<reference evidence="1" key="1">
    <citation type="submission" date="2023-06" db="EMBL/GenBank/DDBJ databases">
        <title>Genome-scale phylogeny and comparative genomics of the fungal order Sordariales.</title>
        <authorList>
            <consortium name="Lawrence Berkeley National Laboratory"/>
            <person name="Hensen N."/>
            <person name="Bonometti L."/>
            <person name="Westerberg I."/>
            <person name="Brannstrom I.O."/>
            <person name="Guillou S."/>
            <person name="Cros-Aarteil S."/>
            <person name="Calhoun S."/>
            <person name="Haridas S."/>
            <person name="Kuo A."/>
            <person name="Mondo S."/>
            <person name="Pangilinan J."/>
            <person name="Riley R."/>
            <person name="LaButti K."/>
            <person name="Andreopoulos B."/>
            <person name="Lipzen A."/>
            <person name="Chen C."/>
            <person name="Yanf M."/>
            <person name="Daum C."/>
            <person name="Ng V."/>
            <person name="Clum A."/>
            <person name="Steindorff A."/>
            <person name="Ohm R."/>
            <person name="Martin F."/>
            <person name="Silar P."/>
            <person name="Natvig D."/>
            <person name="Lalanne C."/>
            <person name="Gautier V."/>
            <person name="Ament-velasquez S.L."/>
            <person name="Kruys A."/>
            <person name="Hutchinson M.I."/>
            <person name="Powell A.J."/>
            <person name="Barry K."/>
            <person name="Miller A.N."/>
            <person name="Grigoriev I.V."/>
            <person name="Debuchy R."/>
            <person name="Gladieux P."/>
            <person name="Thoren M.H."/>
            <person name="Johannesson H."/>
        </authorList>
    </citation>
    <scope>NUCLEOTIDE SEQUENCE</scope>
    <source>
        <strain evidence="1">SMH2392-1A</strain>
    </source>
</reference>
<evidence type="ECO:0000313" key="1">
    <source>
        <dbReference type="EMBL" id="KAK0734950.1"/>
    </source>
</evidence>
<evidence type="ECO:0000313" key="2">
    <source>
        <dbReference type="Proteomes" id="UP001172101"/>
    </source>
</evidence>
<dbReference type="RefSeq" id="XP_060303827.1">
    <property type="nucleotide sequence ID" value="XM_060448132.1"/>
</dbReference>
<organism evidence="1 2">
    <name type="scientific">Lasiosphaeria miniovina</name>
    <dbReference type="NCBI Taxonomy" id="1954250"/>
    <lineage>
        <taxon>Eukaryota</taxon>
        <taxon>Fungi</taxon>
        <taxon>Dikarya</taxon>
        <taxon>Ascomycota</taxon>
        <taxon>Pezizomycotina</taxon>
        <taxon>Sordariomycetes</taxon>
        <taxon>Sordariomycetidae</taxon>
        <taxon>Sordariales</taxon>
        <taxon>Lasiosphaeriaceae</taxon>
        <taxon>Lasiosphaeria</taxon>
    </lineage>
</organism>
<proteinExistence type="predicted"/>
<keyword evidence="2" id="KW-1185">Reference proteome</keyword>
<dbReference type="Proteomes" id="UP001172101">
    <property type="component" value="Unassembled WGS sequence"/>
</dbReference>
<sequence length="105" mass="11723">MGIVYVAGIALFLWLHRSQHFFYAVSRTIASFGAAQRYVFFLQVGDPTPLLRWLPRAWPGSLLNFPRGNNSNNTSGGVSHSRAKIHDSGLILIASPSVKWRRKGI</sequence>
<dbReference type="GeneID" id="85331402"/>
<accession>A0AA40BIP4</accession>
<dbReference type="EMBL" id="JAUIRO010000001">
    <property type="protein sequence ID" value="KAK0734950.1"/>
    <property type="molecule type" value="Genomic_DNA"/>
</dbReference>
<name>A0AA40BIP4_9PEZI</name>
<dbReference type="AlphaFoldDB" id="A0AA40BIP4"/>
<protein>
    <submittedName>
        <fullName evidence="1">Uncharacterized protein</fullName>
    </submittedName>
</protein>
<gene>
    <name evidence="1" type="ORF">B0T26DRAFT_88343</name>
</gene>